<dbReference type="AlphaFoldDB" id="W6MU38"/>
<dbReference type="GeneID" id="34523410"/>
<organism evidence="2 3">
    <name type="scientific">Kuraishia capsulata CBS 1993</name>
    <dbReference type="NCBI Taxonomy" id="1382522"/>
    <lineage>
        <taxon>Eukaryota</taxon>
        <taxon>Fungi</taxon>
        <taxon>Dikarya</taxon>
        <taxon>Ascomycota</taxon>
        <taxon>Saccharomycotina</taxon>
        <taxon>Pichiomycetes</taxon>
        <taxon>Pichiales</taxon>
        <taxon>Pichiaceae</taxon>
        <taxon>Kuraishia</taxon>
    </lineage>
</organism>
<sequence length="70" mass="7413">MGAKLARGSSSRRRCSSLQPCWSLEMAHTSGPGGGVLGSKGSKSKVEPEARELTDPEGLCWGTLGYWTES</sequence>
<reference evidence="2" key="2">
    <citation type="submission" date="2014-02" db="EMBL/GenBank/DDBJ databases">
        <title>Complete DNA sequence of /Kuraishia capsulata/ illustrates novel genomic features among budding yeasts (/Saccharomycotina/).</title>
        <authorList>
            <person name="Morales L."/>
            <person name="Noel B."/>
            <person name="Porcel B."/>
            <person name="Marcet-Houben M."/>
            <person name="Hullo M-F."/>
            <person name="Sacerdot C."/>
            <person name="Tekaia F."/>
            <person name="Leh-Louis V."/>
            <person name="Despons L."/>
            <person name="Khanna V."/>
            <person name="Aury J-M."/>
            <person name="Barbe V."/>
            <person name="Couloux A."/>
            <person name="Labadie K."/>
            <person name="Pelletier E."/>
            <person name="Souciet J-L."/>
            <person name="Boekhout T."/>
            <person name="Gabaldon T."/>
            <person name="Wincker P."/>
            <person name="Dujon B."/>
        </authorList>
    </citation>
    <scope>NUCLEOTIDE SEQUENCE</scope>
    <source>
        <strain evidence="2">CBS 1993</strain>
    </source>
</reference>
<dbReference type="Proteomes" id="UP000019384">
    <property type="component" value="Unassembled WGS sequence"/>
</dbReference>
<reference evidence="2" key="1">
    <citation type="submission" date="2013-12" db="EMBL/GenBank/DDBJ databases">
        <authorList>
            <person name="Genoscope - CEA"/>
        </authorList>
    </citation>
    <scope>NUCLEOTIDE SEQUENCE</scope>
    <source>
        <strain evidence="2">CBS 1993</strain>
    </source>
</reference>
<proteinExistence type="predicted"/>
<evidence type="ECO:0000313" key="2">
    <source>
        <dbReference type="EMBL" id="CDK30043.1"/>
    </source>
</evidence>
<dbReference type="HOGENOM" id="CLU_2758123_0_0_1"/>
<keyword evidence="3" id="KW-1185">Reference proteome</keyword>
<name>W6MU38_9ASCO</name>
<dbReference type="EMBL" id="HG793131">
    <property type="protein sequence ID" value="CDK30043.1"/>
    <property type="molecule type" value="Genomic_DNA"/>
</dbReference>
<protein>
    <submittedName>
        <fullName evidence="2">Uncharacterized protein</fullName>
    </submittedName>
</protein>
<feature type="region of interest" description="Disordered" evidence="1">
    <location>
        <begin position="28"/>
        <end position="52"/>
    </location>
</feature>
<dbReference type="RefSeq" id="XP_022462022.1">
    <property type="nucleotide sequence ID" value="XM_022605207.1"/>
</dbReference>
<gene>
    <name evidence="2" type="ORF">KUCA_T00006038001</name>
</gene>
<accession>W6MU38</accession>
<evidence type="ECO:0000256" key="1">
    <source>
        <dbReference type="SAM" id="MobiDB-lite"/>
    </source>
</evidence>
<evidence type="ECO:0000313" key="3">
    <source>
        <dbReference type="Proteomes" id="UP000019384"/>
    </source>
</evidence>